<evidence type="ECO:0000259" key="13">
    <source>
        <dbReference type="Pfam" id="PF17655"/>
    </source>
</evidence>
<dbReference type="Pfam" id="PF07885">
    <property type="entry name" value="Ion_trans_2"/>
    <property type="match status" value="1"/>
</dbReference>
<dbReference type="Gene3D" id="2.60.40.1400">
    <property type="entry name" value="G protein-activated inward rectifier potassium channel 1"/>
    <property type="match status" value="1"/>
</dbReference>
<keyword evidence="2" id="KW-0813">Transport</keyword>
<dbReference type="Proteomes" id="UP000274593">
    <property type="component" value="Chromosome"/>
</dbReference>
<dbReference type="InterPro" id="IPR013099">
    <property type="entry name" value="K_chnl_dom"/>
</dbReference>
<gene>
    <name evidence="14" type="ORF">D6T69_15475</name>
</gene>
<evidence type="ECO:0000256" key="9">
    <source>
        <dbReference type="ARBA" id="ARBA00023136"/>
    </source>
</evidence>
<evidence type="ECO:0000256" key="5">
    <source>
        <dbReference type="ARBA" id="ARBA00022882"/>
    </source>
</evidence>
<dbReference type="SUPFAM" id="SSF81324">
    <property type="entry name" value="Voltage-gated potassium channels"/>
    <property type="match status" value="1"/>
</dbReference>
<evidence type="ECO:0000259" key="12">
    <source>
        <dbReference type="Pfam" id="PF07885"/>
    </source>
</evidence>
<keyword evidence="6" id="KW-0630">Potassium</keyword>
<organism evidence="14 15">
    <name type="scientific">Tenacibaculum singaporense</name>
    <dbReference type="NCBI Taxonomy" id="2358479"/>
    <lineage>
        <taxon>Bacteria</taxon>
        <taxon>Pseudomonadati</taxon>
        <taxon>Bacteroidota</taxon>
        <taxon>Flavobacteriia</taxon>
        <taxon>Flavobacteriales</taxon>
        <taxon>Flavobacteriaceae</taxon>
        <taxon>Tenacibaculum</taxon>
    </lineage>
</organism>
<feature type="transmembrane region" description="Helical" evidence="11">
    <location>
        <begin position="116"/>
        <end position="142"/>
    </location>
</feature>
<dbReference type="EMBL" id="CP032548">
    <property type="protein sequence ID" value="AZJ36862.1"/>
    <property type="molecule type" value="Genomic_DNA"/>
</dbReference>
<keyword evidence="7 11" id="KW-1133">Transmembrane helix</keyword>
<name>A0A3Q8RQ74_9FLAO</name>
<evidence type="ECO:0000256" key="7">
    <source>
        <dbReference type="ARBA" id="ARBA00022989"/>
    </source>
</evidence>
<evidence type="ECO:0000256" key="2">
    <source>
        <dbReference type="ARBA" id="ARBA00022448"/>
    </source>
</evidence>
<feature type="transmembrane region" description="Helical" evidence="11">
    <location>
        <begin position="88"/>
        <end position="110"/>
    </location>
</feature>
<dbReference type="InterPro" id="IPR041647">
    <property type="entry name" value="IRK_C"/>
</dbReference>
<keyword evidence="8" id="KW-0406">Ion transport</keyword>
<keyword evidence="4 11" id="KW-0812">Transmembrane</keyword>
<keyword evidence="9 11" id="KW-0472">Membrane</keyword>
<dbReference type="AlphaFoldDB" id="A0A3Q8RQ74"/>
<proteinExistence type="predicted"/>
<evidence type="ECO:0000256" key="4">
    <source>
        <dbReference type="ARBA" id="ARBA00022692"/>
    </source>
</evidence>
<keyword evidence="15" id="KW-1185">Reference proteome</keyword>
<protein>
    <submittedName>
        <fullName evidence="14">Ion transporter</fullName>
    </submittedName>
</protein>
<dbReference type="Gene3D" id="1.10.287.70">
    <property type="match status" value="1"/>
</dbReference>
<evidence type="ECO:0000313" key="15">
    <source>
        <dbReference type="Proteomes" id="UP000274593"/>
    </source>
</evidence>
<dbReference type="Pfam" id="PF17655">
    <property type="entry name" value="IRK_C"/>
    <property type="match status" value="1"/>
</dbReference>
<comment type="subcellular location">
    <subcellularLocation>
        <location evidence="1">Membrane</location>
        <topology evidence="1">Multi-pass membrane protein</topology>
    </subcellularLocation>
</comment>
<feature type="transmembrane region" description="Helical" evidence="11">
    <location>
        <begin position="51"/>
        <end position="76"/>
    </location>
</feature>
<evidence type="ECO:0000256" key="8">
    <source>
        <dbReference type="ARBA" id="ARBA00023065"/>
    </source>
</evidence>
<keyword evidence="10" id="KW-0407">Ion channel</keyword>
<dbReference type="GO" id="GO:1990573">
    <property type="term" value="P:potassium ion import across plasma membrane"/>
    <property type="evidence" value="ECO:0007669"/>
    <property type="project" value="TreeGrafter"/>
</dbReference>
<evidence type="ECO:0000256" key="10">
    <source>
        <dbReference type="ARBA" id="ARBA00023303"/>
    </source>
</evidence>
<evidence type="ECO:0000313" key="14">
    <source>
        <dbReference type="EMBL" id="AZJ36862.1"/>
    </source>
</evidence>
<evidence type="ECO:0000256" key="1">
    <source>
        <dbReference type="ARBA" id="ARBA00004141"/>
    </source>
</evidence>
<dbReference type="PRINTS" id="PR01320">
    <property type="entry name" value="KIRCHANNEL"/>
</dbReference>
<dbReference type="GO" id="GO:0005242">
    <property type="term" value="F:inward rectifier potassium channel activity"/>
    <property type="evidence" value="ECO:0007669"/>
    <property type="project" value="InterPro"/>
</dbReference>
<sequence>MAKKVKDPGLGYSSSSNAQRIINADGSSNVVHANRRFGADDLYTFFIELPWWQFFTLILIGYSLLNVLFAFVYVFIGIEQITPSKGNFLDDLLNGFFFSAQTLTTVGYGGIAPKGIAANVIAAFEAMIGLLSFSFITGLLYGRFSKAKASIRFSENLILRDFKEGRALMFRLMNRRKTVMIEPEITVTLSLSEKKLNGEYKRQFYELKLERNKIMYLPTVWTVVHEIDEKSPLYKYSNKEISELDGVLYVLTQYHEESFGQKVYQITSYNFSSLEIDVKYTSSFYFDEAGNTVLDHSKLSEISKMN</sequence>
<keyword evidence="3" id="KW-0633">Potassium transport</keyword>
<dbReference type="GO" id="GO:0034765">
    <property type="term" value="P:regulation of monoatomic ion transmembrane transport"/>
    <property type="evidence" value="ECO:0007669"/>
    <property type="project" value="TreeGrafter"/>
</dbReference>
<dbReference type="InterPro" id="IPR013518">
    <property type="entry name" value="K_chnl_inward-rec_Kir_cyto"/>
</dbReference>
<feature type="domain" description="Inward rectifier potassium channel C-terminal" evidence="13">
    <location>
        <begin position="151"/>
        <end position="304"/>
    </location>
</feature>
<dbReference type="InterPro" id="IPR016449">
    <property type="entry name" value="K_chnl_inward-rec_Kir"/>
</dbReference>
<reference evidence="14 15" key="1">
    <citation type="submission" date="2018-09" db="EMBL/GenBank/DDBJ databases">
        <title>Insights into the microbiota of Asian seabass (Lates calcarifer) with tenacibaculosis symptoms and description of sp. nov. Tenacibaculum singaporense.</title>
        <authorList>
            <person name="Miyake S."/>
            <person name="Soh M."/>
            <person name="Azman M.N."/>
            <person name="Ngoh S.Y."/>
            <person name="Orban L."/>
        </authorList>
    </citation>
    <scope>NUCLEOTIDE SEQUENCE [LARGE SCALE GENOMIC DNA]</scope>
    <source>
        <strain evidence="14 15">DSM 106434</strain>
    </source>
</reference>
<evidence type="ECO:0000256" key="11">
    <source>
        <dbReference type="SAM" id="Phobius"/>
    </source>
</evidence>
<dbReference type="SUPFAM" id="SSF81296">
    <property type="entry name" value="E set domains"/>
    <property type="match status" value="1"/>
</dbReference>
<dbReference type="RefSeq" id="WP_125068939.1">
    <property type="nucleotide sequence ID" value="NZ_CP032548.1"/>
</dbReference>
<evidence type="ECO:0000256" key="6">
    <source>
        <dbReference type="ARBA" id="ARBA00022958"/>
    </source>
</evidence>
<evidence type="ECO:0000256" key="3">
    <source>
        <dbReference type="ARBA" id="ARBA00022538"/>
    </source>
</evidence>
<dbReference type="GO" id="GO:0034702">
    <property type="term" value="C:monoatomic ion channel complex"/>
    <property type="evidence" value="ECO:0007669"/>
    <property type="project" value="UniProtKB-KW"/>
</dbReference>
<dbReference type="InterPro" id="IPR014756">
    <property type="entry name" value="Ig_E-set"/>
</dbReference>
<feature type="domain" description="Potassium channel" evidence="12">
    <location>
        <begin position="67"/>
        <end position="140"/>
    </location>
</feature>
<dbReference type="PANTHER" id="PTHR11767">
    <property type="entry name" value="INWARD RECTIFIER POTASSIUM CHANNEL"/>
    <property type="match status" value="1"/>
</dbReference>
<dbReference type="GO" id="GO:0005886">
    <property type="term" value="C:plasma membrane"/>
    <property type="evidence" value="ECO:0007669"/>
    <property type="project" value="TreeGrafter"/>
</dbReference>
<accession>A0A3Q8RQ74</accession>
<keyword evidence="5" id="KW-0851">Voltage-gated channel</keyword>
<dbReference type="KEGG" id="tsig:D6T69_15475"/>